<name>A0ABR3LZ66_9TELE</name>
<proteinExistence type="predicted"/>
<feature type="compositionally biased region" description="Basic and acidic residues" evidence="1">
    <location>
        <begin position="12"/>
        <end position="26"/>
    </location>
</feature>
<sequence length="128" mass="14330">MHTSAALKKKDKLGERERERENEHLRGTCPVLGGIPSSHGSGIIFLLTKDMAVQHSSPHPFSLARRLLPGDKMPHIPFSLVLVLELRLLPYCVKVLDQRLPVRSSGEQLTQCLDFHAHYRFGGGDNLI</sequence>
<accession>A0ABR3LZ66</accession>
<feature type="region of interest" description="Disordered" evidence="1">
    <location>
        <begin position="1"/>
        <end position="33"/>
    </location>
</feature>
<keyword evidence="3" id="KW-1185">Reference proteome</keyword>
<organism evidence="2 3">
    <name type="scientific">Cirrhinus molitorella</name>
    <name type="common">mud carp</name>
    <dbReference type="NCBI Taxonomy" id="172907"/>
    <lineage>
        <taxon>Eukaryota</taxon>
        <taxon>Metazoa</taxon>
        <taxon>Chordata</taxon>
        <taxon>Craniata</taxon>
        <taxon>Vertebrata</taxon>
        <taxon>Euteleostomi</taxon>
        <taxon>Actinopterygii</taxon>
        <taxon>Neopterygii</taxon>
        <taxon>Teleostei</taxon>
        <taxon>Ostariophysi</taxon>
        <taxon>Cypriniformes</taxon>
        <taxon>Cyprinidae</taxon>
        <taxon>Labeoninae</taxon>
        <taxon>Labeonini</taxon>
        <taxon>Cirrhinus</taxon>
    </lineage>
</organism>
<evidence type="ECO:0000313" key="3">
    <source>
        <dbReference type="Proteomes" id="UP001558613"/>
    </source>
</evidence>
<gene>
    <name evidence="2" type="ORF">QQF64_011411</name>
</gene>
<evidence type="ECO:0000256" key="1">
    <source>
        <dbReference type="SAM" id="MobiDB-lite"/>
    </source>
</evidence>
<dbReference type="Proteomes" id="UP001558613">
    <property type="component" value="Unassembled WGS sequence"/>
</dbReference>
<protein>
    <submittedName>
        <fullName evidence="2">Uncharacterized protein</fullName>
    </submittedName>
</protein>
<evidence type="ECO:0000313" key="2">
    <source>
        <dbReference type="EMBL" id="KAL1258167.1"/>
    </source>
</evidence>
<dbReference type="EMBL" id="JAYMGO010000017">
    <property type="protein sequence ID" value="KAL1258167.1"/>
    <property type="molecule type" value="Genomic_DNA"/>
</dbReference>
<comment type="caution">
    <text evidence="2">The sequence shown here is derived from an EMBL/GenBank/DDBJ whole genome shotgun (WGS) entry which is preliminary data.</text>
</comment>
<reference evidence="2 3" key="1">
    <citation type="submission" date="2023-09" db="EMBL/GenBank/DDBJ databases">
        <authorList>
            <person name="Wang M."/>
        </authorList>
    </citation>
    <scope>NUCLEOTIDE SEQUENCE [LARGE SCALE GENOMIC DNA]</scope>
    <source>
        <strain evidence="2">GT-2023</strain>
        <tissue evidence="2">Liver</tissue>
    </source>
</reference>